<keyword evidence="1" id="KW-1133">Transmembrane helix</keyword>
<protein>
    <submittedName>
        <fullName evidence="2">Uncharacterized protein</fullName>
    </submittedName>
</protein>
<organism evidence="2 3">
    <name type="scientific">Luteimonas cucumeris</name>
    <dbReference type="NCBI Taxonomy" id="985012"/>
    <lineage>
        <taxon>Bacteria</taxon>
        <taxon>Pseudomonadati</taxon>
        <taxon>Pseudomonadota</taxon>
        <taxon>Gammaproteobacteria</taxon>
        <taxon>Lysobacterales</taxon>
        <taxon>Lysobacteraceae</taxon>
        <taxon>Luteimonas</taxon>
    </lineage>
</organism>
<keyword evidence="1" id="KW-0812">Transmembrane</keyword>
<dbReference type="EMBL" id="VLKN01000007">
    <property type="protein sequence ID" value="TWI00236.1"/>
    <property type="molecule type" value="Genomic_DNA"/>
</dbReference>
<evidence type="ECO:0000256" key="1">
    <source>
        <dbReference type="SAM" id="Phobius"/>
    </source>
</evidence>
<keyword evidence="1" id="KW-0472">Membrane</keyword>
<feature type="transmembrane region" description="Helical" evidence="1">
    <location>
        <begin position="40"/>
        <end position="59"/>
    </location>
</feature>
<dbReference type="AlphaFoldDB" id="A0A562KY97"/>
<gene>
    <name evidence="2" type="ORF">IP90_02782</name>
</gene>
<name>A0A562KY97_9GAMM</name>
<dbReference type="OrthoDB" id="6059311at2"/>
<evidence type="ECO:0000313" key="3">
    <source>
        <dbReference type="Proteomes" id="UP000315167"/>
    </source>
</evidence>
<comment type="caution">
    <text evidence="2">The sequence shown here is derived from an EMBL/GenBank/DDBJ whole genome shotgun (WGS) entry which is preliminary data.</text>
</comment>
<proteinExistence type="predicted"/>
<evidence type="ECO:0000313" key="2">
    <source>
        <dbReference type="EMBL" id="TWI00236.1"/>
    </source>
</evidence>
<sequence>MSRPVSRYALGLWFCGIAALGLLRFWAKVRESGTPLPFDAWLWLIGSLICALIGVIALLRTRRP</sequence>
<dbReference type="RefSeq" id="WP_144900275.1">
    <property type="nucleotide sequence ID" value="NZ_VLKN01000007.1"/>
</dbReference>
<keyword evidence="3" id="KW-1185">Reference proteome</keyword>
<accession>A0A562KY97</accession>
<reference evidence="2 3" key="1">
    <citation type="journal article" date="2015" name="Stand. Genomic Sci.">
        <title>Genomic Encyclopedia of Bacterial and Archaeal Type Strains, Phase III: the genomes of soil and plant-associated and newly described type strains.</title>
        <authorList>
            <person name="Whitman W.B."/>
            <person name="Woyke T."/>
            <person name="Klenk H.P."/>
            <person name="Zhou Y."/>
            <person name="Lilburn T.G."/>
            <person name="Beck B.J."/>
            <person name="De Vos P."/>
            <person name="Vandamme P."/>
            <person name="Eisen J.A."/>
            <person name="Garrity G."/>
            <person name="Hugenholtz P."/>
            <person name="Kyrpides N.C."/>
        </authorList>
    </citation>
    <scope>NUCLEOTIDE SEQUENCE [LARGE SCALE GENOMIC DNA]</scope>
    <source>
        <strain evidence="2 3">CGMCC 1.10821</strain>
    </source>
</reference>
<dbReference type="Proteomes" id="UP000315167">
    <property type="component" value="Unassembled WGS sequence"/>
</dbReference>